<evidence type="ECO:0000256" key="1">
    <source>
        <dbReference type="SAM" id="Phobius"/>
    </source>
</evidence>
<protein>
    <recommendedName>
        <fullName evidence="4">Transmembrane protein</fullName>
    </recommendedName>
</protein>
<dbReference type="AlphaFoldDB" id="A0A222EPK6"/>
<evidence type="ECO:0008006" key="4">
    <source>
        <dbReference type="Google" id="ProtNLM"/>
    </source>
</evidence>
<dbReference type="KEGG" id="scou:SCORR_v1c06970"/>
<feature type="transmembrane region" description="Helical" evidence="1">
    <location>
        <begin position="56"/>
        <end position="89"/>
    </location>
</feature>
<keyword evidence="3" id="KW-1185">Reference proteome</keyword>
<keyword evidence="1" id="KW-1133">Transmembrane helix</keyword>
<dbReference type="Proteomes" id="UP000203229">
    <property type="component" value="Chromosome"/>
</dbReference>
<keyword evidence="1" id="KW-0472">Membrane</keyword>
<keyword evidence="1" id="KW-0812">Transmembrane</keyword>
<evidence type="ECO:0000313" key="2">
    <source>
        <dbReference type="EMBL" id="ASP28469.1"/>
    </source>
</evidence>
<reference evidence="2 3" key="1">
    <citation type="submission" date="2017-07" db="EMBL/GenBank/DDBJ databases">
        <title>Complete genome sequence of Spiroplasma corruscae EC-1 (DSM 19793).</title>
        <authorList>
            <person name="Tsai Y.-M."/>
            <person name="Lo W.-S."/>
            <person name="Kuo C.-H."/>
        </authorList>
    </citation>
    <scope>NUCLEOTIDE SEQUENCE [LARGE SCALE GENOMIC DNA]</scope>
    <source>
        <strain evidence="2 3">EC-1</strain>
    </source>
</reference>
<gene>
    <name evidence="2" type="ORF">SCORR_v1c06970</name>
</gene>
<organism evidence="2 3">
    <name type="scientific">Spiroplasma corruscae</name>
    <dbReference type="NCBI Taxonomy" id="216934"/>
    <lineage>
        <taxon>Bacteria</taxon>
        <taxon>Bacillati</taxon>
        <taxon>Mycoplasmatota</taxon>
        <taxon>Mollicutes</taxon>
        <taxon>Entomoplasmatales</taxon>
        <taxon>Spiroplasmataceae</taxon>
        <taxon>Spiroplasma</taxon>
    </lineage>
</organism>
<proteinExistence type="predicted"/>
<accession>A0A222EPK6</accession>
<feature type="transmembrane region" description="Helical" evidence="1">
    <location>
        <begin position="96"/>
        <end position="115"/>
    </location>
</feature>
<sequence length="150" mass="16039">MKKLNGLCKSGAIVTIVLSSIGALVSISNLISLIALNGRLESLKNNNTYYYDQDEYNAVVFSLKFLSVVLPIALVLCVLNIILCSILLSGRLKIRILAGVLGLFTSCLVGGILILCGKEADKIDDSVTPITDGAFVTDSKIDSETPNLDF</sequence>
<feature type="transmembrane region" description="Helical" evidence="1">
    <location>
        <begin position="12"/>
        <end position="36"/>
    </location>
</feature>
<name>A0A222EPK6_9MOLU</name>
<evidence type="ECO:0000313" key="3">
    <source>
        <dbReference type="Proteomes" id="UP000203229"/>
    </source>
</evidence>
<dbReference type="OrthoDB" id="10017862at2"/>
<dbReference type="RefSeq" id="WP_094049236.1">
    <property type="nucleotide sequence ID" value="NZ_CP022535.1"/>
</dbReference>
<dbReference type="EMBL" id="CP022535">
    <property type="protein sequence ID" value="ASP28469.1"/>
    <property type="molecule type" value="Genomic_DNA"/>
</dbReference>